<dbReference type="InterPro" id="IPR012910">
    <property type="entry name" value="Plug_dom"/>
</dbReference>
<feature type="signal peptide" evidence="12">
    <location>
        <begin position="1"/>
        <end position="35"/>
    </location>
</feature>
<evidence type="ECO:0000256" key="4">
    <source>
        <dbReference type="ARBA" id="ARBA00022452"/>
    </source>
</evidence>
<dbReference type="SUPFAM" id="SSF56935">
    <property type="entry name" value="Porins"/>
    <property type="match status" value="1"/>
</dbReference>
<feature type="chain" id="PRO_5045265203" description="TonB-dependent receptor" evidence="12">
    <location>
        <begin position="36"/>
        <end position="712"/>
    </location>
</feature>
<evidence type="ECO:0000256" key="10">
    <source>
        <dbReference type="PROSITE-ProRule" id="PRU01360"/>
    </source>
</evidence>
<evidence type="ECO:0000256" key="8">
    <source>
        <dbReference type="ARBA" id="ARBA00023170"/>
    </source>
</evidence>
<keyword evidence="12" id="KW-0732">Signal</keyword>
<comment type="similarity">
    <text evidence="2 10 11">Belongs to the TonB-dependent receptor family.</text>
</comment>
<keyword evidence="4 10" id="KW-1134">Transmembrane beta strand</keyword>
<protein>
    <recommendedName>
        <fullName evidence="17">TonB-dependent receptor</fullName>
    </recommendedName>
</protein>
<evidence type="ECO:0000256" key="9">
    <source>
        <dbReference type="ARBA" id="ARBA00023237"/>
    </source>
</evidence>
<dbReference type="PROSITE" id="PS52016">
    <property type="entry name" value="TONB_DEPENDENT_REC_3"/>
    <property type="match status" value="1"/>
</dbReference>
<keyword evidence="7 10" id="KW-0472">Membrane</keyword>
<evidence type="ECO:0000256" key="5">
    <source>
        <dbReference type="ARBA" id="ARBA00022692"/>
    </source>
</evidence>
<dbReference type="PANTHER" id="PTHR32552">
    <property type="entry name" value="FERRICHROME IRON RECEPTOR-RELATED"/>
    <property type="match status" value="1"/>
</dbReference>
<keyword evidence="9 10" id="KW-0998">Cell outer membrane</keyword>
<dbReference type="InterPro" id="IPR037066">
    <property type="entry name" value="Plug_dom_sf"/>
</dbReference>
<evidence type="ECO:0000256" key="7">
    <source>
        <dbReference type="ARBA" id="ARBA00023136"/>
    </source>
</evidence>
<dbReference type="NCBIfam" id="TIGR01783">
    <property type="entry name" value="TonB-siderophor"/>
    <property type="match status" value="1"/>
</dbReference>
<dbReference type="Proteomes" id="UP000248090">
    <property type="component" value="Unassembled WGS sequence"/>
</dbReference>
<dbReference type="CDD" id="cd01347">
    <property type="entry name" value="ligand_gated_channel"/>
    <property type="match status" value="1"/>
</dbReference>
<evidence type="ECO:0000256" key="1">
    <source>
        <dbReference type="ARBA" id="ARBA00004571"/>
    </source>
</evidence>
<dbReference type="Pfam" id="PF07715">
    <property type="entry name" value="Plug"/>
    <property type="match status" value="1"/>
</dbReference>
<keyword evidence="6 11" id="KW-0798">TonB box</keyword>
<evidence type="ECO:0000256" key="3">
    <source>
        <dbReference type="ARBA" id="ARBA00022448"/>
    </source>
</evidence>
<evidence type="ECO:0000259" key="14">
    <source>
        <dbReference type="Pfam" id="PF07715"/>
    </source>
</evidence>
<feature type="domain" description="TonB-dependent receptor plug" evidence="14">
    <location>
        <begin position="81"/>
        <end position="181"/>
    </location>
</feature>
<evidence type="ECO:0008006" key="17">
    <source>
        <dbReference type="Google" id="ProtNLM"/>
    </source>
</evidence>
<organism evidence="15 16">
    <name type="scientific">Pokkaliibacter plantistimulans</name>
    <dbReference type="NCBI Taxonomy" id="1635171"/>
    <lineage>
        <taxon>Bacteria</taxon>
        <taxon>Pseudomonadati</taxon>
        <taxon>Pseudomonadota</taxon>
        <taxon>Gammaproteobacteria</taxon>
        <taxon>Oceanospirillales</taxon>
        <taxon>Balneatrichaceae</taxon>
        <taxon>Pokkaliibacter</taxon>
    </lineage>
</organism>
<accession>A0ABX5M0U8</accession>
<dbReference type="RefSeq" id="WP_110186197.1">
    <property type="nucleotide sequence ID" value="NZ_CP177354.1"/>
</dbReference>
<dbReference type="PANTHER" id="PTHR32552:SF82">
    <property type="entry name" value="FCUA PROTEIN"/>
    <property type="match status" value="1"/>
</dbReference>
<comment type="caution">
    <text evidence="15">The sequence shown here is derived from an EMBL/GenBank/DDBJ whole genome shotgun (WGS) entry which is preliminary data.</text>
</comment>
<dbReference type="Gene3D" id="2.170.130.10">
    <property type="entry name" value="TonB-dependent receptor, plug domain"/>
    <property type="match status" value="1"/>
</dbReference>
<keyword evidence="5 10" id="KW-0812">Transmembrane</keyword>
<dbReference type="InterPro" id="IPR010105">
    <property type="entry name" value="TonB_sidphr_rcpt"/>
</dbReference>
<gene>
    <name evidence="15" type="ORF">WH50_04235</name>
</gene>
<name>A0ABX5M0U8_9GAMM</name>
<keyword evidence="16" id="KW-1185">Reference proteome</keyword>
<comment type="subcellular location">
    <subcellularLocation>
        <location evidence="1 10">Cell outer membrane</location>
        <topology evidence="1 10">Multi-pass membrane protein</topology>
    </subcellularLocation>
</comment>
<evidence type="ECO:0000256" key="2">
    <source>
        <dbReference type="ARBA" id="ARBA00009810"/>
    </source>
</evidence>
<keyword evidence="3 10" id="KW-0813">Transport</keyword>
<evidence type="ECO:0000313" key="15">
    <source>
        <dbReference type="EMBL" id="PXF32499.1"/>
    </source>
</evidence>
<evidence type="ECO:0000313" key="16">
    <source>
        <dbReference type="Proteomes" id="UP000248090"/>
    </source>
</evidence>
<keyword evidence="8" id="KW-0675">Receptor</keyword>
<evidence type="ECO:0000256" key="6">
    <source>
        <dbReference type="ARBA" id="ARBA00023077"/>
    </source>
</evidence>
<dbReference type="Pfam" id="PF00593">
    <property type="entry name" value="TonB_dep_Rec_b-barrel"/>
    <property type="match status" value="1"/>
</dbReference>
<dbReference type="Gene3D" id="2.40.170.20">
    <property type="entry name" value="TonB-dependent receptor, beta-barrel domain"/>
    <property type="match status" value="1"/>
</dbReference>
<sequence length="712" mass="77603">MKSAVPFTALRKTPLSLAVTQALLLSLGVTGHALAASTGETTLELPTLDVSSEALKAQGGAEDGYKVDTATDIGFLKNRELKDTPYSVQVISKEVIQNQIASSPDDLLTRNASVNIVAPDSSNSMQNMNIRGFSVYSTSGSVAIDGLRTLYLKRIPTSNIENIEVLNGLSGFLYGAALPGGFINYQLKKPVYERITNVTVGNYGGSNYFAHADLGGSLNQTDTLAYRLNVMTRNGDTAIDGNNVSETNIDGALEWKVTDKVTAEIDASHNNNRTERGTTFWQLGLEPTTLDTNKNWSQKWVTDKLTTDRIASKVTWDINDIFSVRGAYAYTENRRDTVLSSSNVLTNAFGTVDLIPALSLTGASHIKENSYYLYLDSKFNTGSVEHTLTTGLSGVDNKWLRTQSTTVPVYTQRESWPTLNYFDLPAYSTSDEEYMGTHTKMDNVTIGDQIKLNDQWEVLAGATYTSIDSTYKASASGTPKNYDESKTTPSLSLVYKPMPWLSTYASYMKGVEAGGGSTSDSPLPPAISEQYEIGAKAELGGSLVTVALFDIDKPYDYLTSASTYARNGRERHRGIELTTSGKVTNKLTLMGGVTLLDAKVEDTQSGIEGNQPVAVPEVMAKVYGEYAISAVPGLTATAGVYYTGSQYIDTTNNYKLPSYTIGDIGARYELNQFKTPVTLRMNVKNVTDKDYWLSPYYLGSPRTVAFSVETKF</sequence>
<evidence type="ECO:0000256" key="12">
    <source>
        <dbReference type="SAM" id="SignalP"/>
    </source>
</evidence>
<dbReference type="InterPro" id="IPR000531">
    <property type="entry name" value="Beta-barrel_TonB"/>
</dbReference>
<evidence type="ECO:0000259" key="13">
    <source>
        <dbReference type="Pfam" id="PF00593"/>
    </source>
</evidence>
<dbReference type="InterPro" id="IPR039426">
    <property type="entry name" value="TonB-dep_rcpt-like"/>
</dbReference>
<proteinExistence type="inferred from homology"/>
<dbReference type="EMBL" id="LAPT01000017">
    <property type="protein sequence ID" value="PXF32499.1"/>
    <property type="molecule type" value="Genomic_DNA"/>
</dbReference>
<evidence type="ECO:0000256" key="11">
    <source>
        <dbReference type="RuleBase" id="RU003357"/>
    </source>
</evidence>
<reference evidence="15 16" key="1">
    <citation type="submission" date="2015-03" db="EMBL/GenBank/DDBJ databases">
        <authorList>
            <person name="Krishnan R."/>
            <person name="Midha S."/>
            <person name="Patil P.B."/>
            <person name="Rameshkumar N."/>
        </authorList>
    </citation>
    <scope>NUCLEOTIDE SEQUENCE [LARGE SCALE GENOMIC DNA]</scope>
    <source>
        <strain evidence="15 16">L1E11</strain>
    </source>
</reference>
<dbReference type="InterPro" id="IPR036942">
    <property type="entry name" value="Beta-barrel_TonB_sf"/>
</dbReference>
<feature type="domain" description="TonB-dependent receptor-like beta-barrel" evidence="13">
    <location>
        <begin position="267"/>
        <end position="686"/>
    </location>
</feature>